<keyword evidence="11" id="KW-1185">Reference proteome</keyword>
<keyword evidence="3 9" id="KW-0479">Metal-binding</keyword>
<gene>
    <name evidence="10" type="primary">gpaF</name>
    <name evidence="10" type="ORF">PPL_03670</name>
</gene>
<dbReference type="PANTHER" id="PTHR10218">
    <property type="entry name" value="GTP-BINDING PROTEIN ALPHA SUBUNIT"/>
    <property type="match status" value="1"/>
</dbReference>
<dbReference type="InterPro" id="IPR027417">
    <property type="entry name" value="P-loop_NTPase"/>
</dbReference>
<dbReference type="FunFam" id="1.10.400.10:FF:000007">
    <property type="entry name" value="Guanine nucleotide-binding protein subunit alpha"/>
    <property type="match status" value="1"/>
</dbReference>
<dbReference type="InterPro" id="IPR001019">
    <property type="entry name" value="Gprotein_alpha_su"/>
</dbReference>
<evidence type="ECO:0000256" key="5">
    <source>
        <dbReference type="ARBA" id="ARBA00022842"/>
    </source>
</evidence>
<dbReference type="FunFam" id="3.40.50.300:FF:002307">
    <property type="entry name" value="Guanine nucleotide-binding protein G(k) subunit alpha"/>
    <property type="match status" value="1"/>
</dbReference>
<keyword evidence="4 8" id="KW-0547">Nucleotide-binding</keyword>
<dbReference type="InParanoid" id="D3B6C2"/>
<comment type="subunit">
    <text evidence="2">G proteins are composed of 3 units; alpha, beta and gamma. The alpha chain contains the guanine nucleotide binding site.</text>
</comment>
<dbReference type="Pfam" id="PF00503">
    <property type="entry name" value="G-alpha"/>
    <property type="match status" value="1"/>
</dbReference>
<evidence type="ECO:0000256" key="4">
    <source>
        <dbReference type="ARBA" id="ARBA00022741"/>
    </source>
</evidence>
<comment type="caution">
    <text evidence="10">The sequence shown here is derived from an EMBL/GenBank/DDBJ whole genome shotgun (WGS) entry which is preliminary data.</text>
</comment>
<dbReference type="GO" id="GO:0032502">
    <property type="term" value="P:developmental process"/>
    <property type="evidence" value="ECO:0007669"/>
    <property type="project" value="UniProtKB-ARBA"/>
</dbReference>
<dbReference type="SUPFAM" id="SSF47895">
    <property type="entry name" value="Transducin (alpha subunit), insertion domain"/>
    <property type="match status" value="1"/>
</dbReference>
<feature type="binding site" evidence="8">
    <location>
        <begin position="172"/>
        <end position="178"/>
    </location>
    <ligand>
        <name>GTP</name>
        <dbReference type="ChEBI" id="CHEBI:37565"/>
    </ligand>
</feature>
<organism evidence="10 11">
    <name type="scientific">Heterostelium pallidum (strain ATCC 26659 / Pp 5 / PN500)</name>
    <name type="common">Cellular slime mold</name>
    <name type="synonym">Polysphondylium pallidum</name>
    <dbReference type="NCBI Taxonomy" id="670386"/>
    <lineage>
        <taxon>Eukaryota</taxon>
        <taxon>Amoebozoa</taxon>
        <taxon>Evosea</taxon>
        <taxon>Eumycetozoa</taxon>
        <taxon>Dictyostelia</taxon>
        <taxon>Acytosteliales</taxon>
        <taxon>Acytosteliaceae</taxon>
        <taxon>Heterostelium</taxon>
    </lineage>
</organism>
<dbReference type="GeneID" id="31359157"/>
<dbReference type="Proteomes" id="UP000001396">
    <property type="component" value="Unassembled WGS sequence"/>
</dbReference>
<dbReference type="InterPro" id="IPR011025">
    <property type="entry name" value="GproteinA_insert"/>
</dbReference>
<dbReference type="SMART" id="SM00275">
    <property type="entry name" value="G_alpha"/>
    <property type="match status" value="1"/>
</dbReference>
<dbReference type="OMA" id="INYGHPD"/>
<feature type="binding site" evidence="9">
    <location>
        <position position="45"/>
    </location>
    <ligand>
        <name>Mg(2+)</name>
        <dbReference type="ChEBI" id="CHEBI:18420"/>
    </ligand>
</feature>
<keyword evidence="6 8" id="KW-0342">GTP-binding</keyword>
<sequence>MNCVARRTEELKISIDIDKELRHDERRMKKDIQILLLGAGECGKSTIFKQLKILQDNGKWTEKELLEFRNSIYVNITSQLLVLILAAEQLNISISPDLNEAIERIKNRQHLTDEWNDQVSEDAQKIWADPGIKKTYERRDRDFQLNDSAKYFFDNLQRISDPKYLPTPQDALRSRVMTKGIVEAEVVFDGISMKIIDVGGQRSQRRKWIHCFDGVSAVIFVASLSEYDQMCREVAVNRLDESINLFSEICNSQWFVETPMILFLNKKDLFIEKLQRVPFNTYDKNYTGDNSYNDVSNFIKKKFVSTMRNIQKDVYTHLTIAIDTQNIDFVFKAVKEILLRKTINEF</sequence>
<dbReference type="Gene3D" id="3.40.50.300">
    <property type="entry name" value="P-loop containing nucleotide triphosphate hydrolases"/>
    <property type="match status" value="1"/>
</dbReference>
<dbReference type="GO" id="GO:0001664">
    <property type="term" value="F:G protein-coupled receptor binding"/>
    <property type="evidence" value="ECO:0007669"/>
    <property type="project" value="TreeGrafter"/>
</dbReference>
<dbReference type="GO" id="GO:0005737">
    <property type="term" value="C:cytoplasm"/>
    <property type="evidence" value="ECO:0007669"/>
    <property type="project" value="TreeGrafter"/>
</dbReference>
<dbReference type="EMBL" id="ADBJ01000017">
    <property type="protein sequence ID" value="EFA82892.1"/>
    <property type="molecule type" value="Genomic_DNA"/>
</dbReference>
<dbReference type="RefSeq" id="XP_020435009.1">
    <property type="nucleotide sequence ID" value="XM_020574595.1"/>
</dbReference>
<dbReference type="GO" id="GO:0005834">
    <property type="term" value="C:heterotrimeric G-protein complex"/>
    <property type="evidence" value="ECO:0007669"/>
    <property type="project" value="TreeGrafter"/>
</dbReference>
<feature type="binding site" evidence="9">
    <location>
        <position position="178"/>
    </location>
    <ligand>
        <name>Mg(2+)</name>
        <dbReference type="ChEBI" id="CHEBI:18420"/>
    </ligand>
</feature>
<accession>D3B6C2</accession>
<dbReference type="FunCoup" id="D3B6C2">
    <property type="interactions" value="5"/>
</dbReference>
<evidence type="ECO:0000256" key="1">
    <source>
        <dbReference type="ARBA" id="ARBA00005804"/>
    </source>
</evidence>
<evidence type="ECO:0000256" key="3">
    <source>
        <dbReference type="ARBA" id="ARBA00022723"/>
    </source>
</evidence>
<protein>
    <submittedName>
        <fullName evidence="10">G-protein subunit alpha 6</fullName>
    </submittedName>
</protein>
<feature type="binding site" evidence="8">
    <location>
        <position position="321"/>
    </location>
    <ligand>
        <name>GTP</name>
        <dbReference type="ChEBI" id="CHEBI:37565"/>
    </ligand>
</feature>
<dbReference type="SUPFAM" id="SSF52540">
    <property type="entry name" value="P-loop containing nucleoside triphosphate hydrolases"/>
    <property type="match status" value="1"/>
</dbReference>
<proteinExistence type="inferred from homology"/>
<dbReference type="AlphaFoldDB" id="D3B6C2"/>
<feature type="binding site" evidence="8">
    <location>
        <begin position="147"/>
        <end position="148"/>
    </location>
    <ligand>
        <name>GTP</name>
        <dbReference type="ChEBI" id="CHEBI:37565"/>
    </ligand>
</feature>
<dbReference type="STRING" id="670386.D3B6C2"/>
<feature type="binding site" evidence="8">
    <location>
        <begin position="265"/>
        <end position="268"/>
    </location>
    <ligand>
        <name>GTP</name>
        <dbReference type="ChEBI" id="CHEBI:37565"/>
    </ligand>
</feature>
<dbReference type="CDD" id="cd00066">
    <property type="entry name" value="G-alpha"/>
    <property type="match status" value="1"/>
</dbReference>
<reference evidence="10 11" key="1">
    <citation type="journal article" date="2011" name="Genome Res.">
        <title>Phylogeny-wide analysis of social amoeba genomes highlights ancient origins for complex intercellular communication.</title>
        <authorList>
            <person name="Heidel A.J."/>
            <person name="Lawal H.M."/>
            <person name="Felder M."/>
            <person name="Schilde C."/>
            <person name="Helps N.R."/>
            <person name="Tunggal B."/>
            <person name="Rivero F."/>
            <person name="John U."/>
            <person name="Schleicher M."/>
            <person name="Eichinger L."/>
            <person name="Platzer M."/>
            <person name="Noegel A.A."/>
            <person name="Schaap P."/>
            <person name="Gloeckner G."/>
        </authorList>
    </citation>
    <scope>NUCLEOTIDE SEQUENCE [LARGE SCALE GENOMIC DNA]</scope>
    <source>
        <strain evidence="11">ATCC 26659 / Pp 5 / PN500</strain>
    </source>
</reference>
<dbReference type="PROSITE" id="PS51882">
    <property type="entry name" value="G_ALPHA"/>
    <property type="match status" value="1"/>
</dbReference>
<evidence type="ECO:0000256" key="8">
    <source>
        <dbReference type="PIRSR" id="PIRSR601019-1"/>
    </source>
</evidence>
<dbReference type="GO" id="GO:0141124">
    <property type="term" value="P:intracellular signaling cassette"/>
    <property type="evidence" value="ECO:0007669"/>
    <property type="project" value="UniProtKB-ARBA"/>
</dbReference>
<dbReference type="GO" id="GO:0005525">
    <property type="term" value="F:GTP binding"/>
    <property type="evidence" value="ECO:0007669"/>
    <property type="project" value="UniProtKB-KW"/>
</dbReference>
<dbReference type="PANTHER" id="PTHR10218:SF324">
    <property type="entry name" value="GUANINE NUCLEOTIDE-BINDING PROTEIN ALPHA-6 SUBUNIT-RELATED"/>
    <property type="match status" value="1"/>
</dbReference>
<dbReference type="PRINTS" id="PR00318">
    <property type="entry name" value="GPROTEINA"/>
</dbReference>
<keyword evidence="5 9" id="KW-0460">Magnesium</keyword>
<name>D3B6C2_HETP5</name>
<feature type="binding site" evidence="8">
    <location>
        <begin position="41"/>
        <end position="46"/>
    </location>
    <ligand>
        <name>GTP</name>
        <dbReference type="ChEBI" id="CHEBI:37565"/>
    </ligand>
</feature>
<evidence type="ECO:0000256" key="9">
    <source>
        <dbReference type="PIRSR" id="PIRSR601019-2"/>
    </source>
</evidence>
<keyword evidence="7" id="KW-0807">Transducer</keyword>
<dbReference type="GO" id="GO:0003924">
    <property type="term" value="F:GTPase activity"/>
    <property type="evidence" value="ECO:0007669"/>
    <property type="project" value="InterPro"/>
</dbReference>
<comment type="similarity">
    <text evidence="1">Belongs to the G-alpha family.</text>
</comment>
<evidence type="ECO:0000313" key="11">
    <source>
        <dbReference type="Proteomes" id="UP000001396"/>
    </source>
</evidence>
<dbReference type="GO" id="GO:0046872">
    <property type="term" value="F:metal ion binding"/>
    <property type="evidence" value="ECO:0007669"/>
    <property type="project" value="UniProtKB-KW"/>
</dbReference>
<feature type="binding site" evidence="8">
    <location>
        <begin position="197"/>
        <end position="201"/>
    </location>
    <ligand>
        <name>GTP</name>
        <dbReference type="ChEBI" id="CHEBI:37565"/>
    </ligand>
</feature>
<dbReference type="GO" id="GO:0007188">
    <property type="term" value="P:adenylate cyclase-modulating G protein-coupled receptor signaling pathway"/>
    <property type="evidence" value="ECO:0007669"/>
    <property type="project" value="TreeGrafter"/>
</dbReference>
<evidence type="ECO:0000256" key="7">
    <source>
        <dbReference type="ARBA" id="ARBA00023224"/>
    </source>
</evidence>
<dbReference type="GO" id="GO:0006935">
    <property type="term" value="P:chemotaxis"/>
    <property type="evidence" value="ECO:0007669"/>
    <property type="project" value="UniProtKB-ARBA"/>
</dbReference>
<dbReference type="GO" id="GO:0031683">
    <property type="term" value="F:G-protein beta/gamma-subunit complex binding"/>
    <property type="evidence" value="ECO:0007669"/>
    <property type="project" value="InterPro"/>
</dbReference>
<dbReference type="Gene3D" id="1.10.400.10">
    <property type="entry name" value="GI Alpha 1, domain 2-like"/>
    <property type="match status" value="1"/>
</dbReference>
<evidence type="ECO:0000256" key="2">
    <source>
        <dbReference type="ARBA" id="ARBA00011356"/>
    </source>
</evidence>
<evidence type="ECO:0000313" key="10">
    <source>
        <dbReference type="EMBL" id="EFA82892.1"/>
    </source>
</evidence>
<evidence type="ECO:0000256" key="6">
    <source>
        <dbReference type="ARBA" id="ARBA00023134"/>
    </source>
</evidence>